<sequence>MSDVLRRRPRPPDCFGLFPLRLFCAPPAAVSASVTLRLDLILEEGSQDAAHSPISARCLRVHSHGCPPRTPLIHSAPFSIEDDPQVLPCCCCCSLANPKHVSRLTSFIRVRKSDYPQTTSSHGVITRNLRRKGKKCRCGSQRDPPGPASEDGP</sequence>
<protein>
    <submittedName>
        <fullName evidence="2">Uncharacterized protein</fullName>
    </submittedName>
</protein>
<evidence type="ECO:0000256" key="1">
    <source>
        <dbReference type="SAM" id="MobiDB-lite"/>
    </source>
</evidence>
<keyword evidence="3" id="KW-1185">Reference proteome</keyword>
<dbReference type="Proteomes" id="UP001497482">
    <property type="component" value="Chromosome 9"/>
</dbReference>
<feature type="region of interest" description="Disordered" evidence="1">
    <location>
        <begin position="130"/>
        <end position="153"/>
    </location>
</feature>
<accession>A0AAV2MQ67</accession>
<evidence type="ECO:0000313" key="3">
    <source>
        <dbReference type="Proteomes" id="UP001497482"/>
    </source>
</evidence>
<organism evidence="2 3">
    <name type="scientific">Knipowitschia caucasica</name>
    <name type="common">Caucasian dwarf goby</name>
    <name type="synonym">Pomatoschistus caucasicus</name>
    <dbReference type="NCBI Taxonomy" id="637954"/>
    <lineage>
        <taxon>Eukaryota</taxon>
        <taxon>Metazoa</taxon>
        <taxon>Chordata</taxon>
        <taxon>Craniata</taxon>
        <taxon>Vertebrata</taxon>
        <taxon>Euteleostomi</taxon>
        <taxon>Actinopterygii</taxon>
        <taxon>Neopterygii</taxon>
        <taxon>Teleostei</taxon>
        <taxon>Neoteleostei</taxon>
        <taxon>Acanthomorphata</taxon>
        <taxon>Gobiaria</taxon>
        <taxon>Gobiiformes</taxon>
        <taxon>Gobioidei</taxon>
        <taxon>Gobiidae</taxon>
        <taxon>Gobiinae</taxon>
        <taxon>Knipowitschia</taxon>
    </lineage>
</organism>
<evidence type="ECO:0000313" key="2">
    <source>
        <dbReference type="EMBL" id="CAL1615211.1"/>
    </source>
</evidence>
<reference evidence="2 3" key="1">
    <citation type="submission" date="2024-04" db="EMBL/GenBank/DDBJ databases">
        <authorList>
            <person name="Waldvogel A.-M."/>
            <person name="Schoenle A."/>
        </authorList>
    </citation>
    <scope>NUCLEOTIDE SEQUENCE [LARGE SCALE GENOMIC DNA]</scope>
</reference>
<dbReference type="AlphaFoldDB" id="A0AAV2MQ67"/>
<name>A0AAV2MQ67_KNICA</name>
<gene>
    <name evidence="2" type="ORF">KC01_LOCUS41202</name>
</gene>
<dbReference type="EMBL" id="OZ035831">
    <property type="protein sequence ID" value="CAL1615211.1"/>
    <property type="molecule type" value="Genomic_DNA"/>
</dbReference>
<proteinExistence type="predicted"/>